<comment type="caution">
    <text evidence="8">The sequence shown here is derived from an EMBL/GenBank/DDBJ whole genome shotgun (WGS) entry which is preliminary data.</text>
</comment>
<feature type="domain" description="HTH luxR-type" evidence="6">
    <location>
        <begin position="145"/>
        <end position="210"/>
    </location>
</feature>
<feature type="domain" description="Response regulatory" evidence="7">
    <location>
        <begin position="2"/>
        <end position="117"/>
    </location>
</feature>
<evidence type="ECO:0000313" key="8">
    <source>
        <dbReference type="EMBL" id="MFD1369693.1"/>
    </source>
</evidence>
<dbReference type="InterPro" id="IPR058245">
    <property type="entry name" value="NreC/VraR/RcsB-like_REC"/>
</dbReference>
<dbReference type="PANTHER" id="PTHR43214">
    <property type="entry name" value="TWO-COMPONENT RESPONSE REGULATOR"/>
    <property type="match status" value="1"/>
</dbReference>
<organism evidence="8 9">
    <name type="scientific">Actinoplanes sichuanensis</name>
    <dbReference type="NCBI Taxonomy" id="512349"/>
    <lineage>
        <taxon>Bacteria</taxon>
        <taxon>Bacillati</taxon>
        <taxon>Actinomycetota</taxon>
        <taxon>Actinomycetes</taxon>
        <taxon>Micromonosporales</taxon>
        <taxon>Micromonosporaceae</taxon>
        <taxon>Actinoplanes</taxon>
    </lineage>
</organism>
<dbReference type="SUPFAM" id="SSF52172">
    <property type="entry name" value="CheY-like"/>
    <property type="match status" value="1"/>
</dbReference>
<dbReference type="Pfam" id="PF00072">
    <property type="entry name" value="Response_reg"/>
    <property type="match status" value="1"/>
</dbReference>
<sequence length="220" mass="23353">MRVVLADDQELFRAGFAAILAAETDIEVVGEAADGAAAVRAAVRLAPDLVLMDMRMPVLDGVAATRQVCERTTARVLALTMYDTDDYLYAALRAGAGGFLLKDARRAELVRAVRVVAAGEALLSPAVTRRVIGELRRHGRPDPAAAARLAALTARETDVLRLVAAGRSNAEIAAARRLSEHTVKTHMGNLLAKLHLRDRAQAVVFAYESGLVVPGGEPPG</sequence>
<dbReference type="CDD" id="cd06170">
    <property type="entry name" value="LuxR_C_like"/>
    <property type="match status" value="1"/>
</dbReference>
<dbReference type="EMBL" id="JBHTMK010000040">
    <property type="protein sequence ID" value="MFD1369693.1"/>
    <property type="molecule type" value="Genomic_DNA"/>
</dbReference>
<dbReference type="PROSITE" id="PS50110">
    <property type="entry name" value="RESPONSE_REGULATORY"/>
    <property type="match status" value="1"/>
</dbReference>
<protein>
    <submittedName>
        <fullName evidence="8">Response regulator</fullName>
    </submittedName>
</protein>
<dbReference type="InterPro" id="IPR011006">
    <property type="entry name" value="CheY-like_superfamily"/>
</dbReference>
<accession>A0ABW4AHH9</accession>
<feature type="modified residue" description="4-aspartylphosphate" evidence="5">
    <location>
        <position position="53"/>
    </location>
</feature>
<dbReference type="RefSeq" id="WP_317797009.1">
    <property type="nucleotide sequence ID" value="NZ_AP028461.1"/>
</dbReference>
<evidence type="ECO:0000256" key="5">
    <source>
        <dbReference type="PROSITE-ProRule" id="PRU00169"/>
    </source>
</evidence>
<dbReference type="CDD" id="cd17535">
    <property type="entry name" value="REC_NarL-like"/>
    <property type="match status" value="1"/>
</dbReference>
<proteinExistence type="predicted"/>
<dbReference type="SMART" id="SM00448">
    <property type="entry name" value="REC"/>
    <property type="match status" value="1"/>
</dbReference>
<dbReference type="Pfam" id="PF00196">
    <property type="entry name" value="GerE"/>
    <property type="match status" value="1"/>
</dbReference>
<dbReference type="InterPro" id="IPR001789">
    <property type="entry name" value="Sig_transdc_resp-reg_receiver"/>
</dbReference>
<evidence type="ECO:0000259" key="6">
    <source>
        <dbReference type="PROSITE" id="PS50043"/>
    </source>
</evidence>
<dbReference type="InterPro" id="IPR039420">
    <property type="entry name" value="WalR-like"/>
</dbReference>
<dbReference type="SMART" id="SM00421">
    <property type="entry name" value="HTH_LUXR"/>
    <property type="match status" value="1"/>
</dbReference>
<keyword evidence="2" id="KW-0805">Transcription regulation</keyword>
<reference evidence="9" key="1">
    <citation type="journal article" date="2019" name="Int. J. Syst. Evol. Microbiol.">
        <title>The Global Catalogue of Microorganisms (GCM) 10K type strain sequencing project: providing services to taxonomists for standard genome sequencing and annotation.</title>
        <authorList>
            <consortium name="The Broad Institute Genomics Platform"/>
            <consortium name="The Broad Institute Genome Sequencing Center for Infectious Disease"/>
            <person name="Wu L."/>
            <person name="Ma J."/>
        </authorList>
    </citation>
    <scope>NUCLEOTIDE SEQUENCE [LARGE SCALE GENOMIC DNA]</scope>
    <source>
        <strain evidence="9">CCM 7526</strain>
    </source>
</reference>
<keyword evidence="3" id="KW-0238">DNA-binding</keyword>
<dbReference type="PANTHER" id="PTHR43214:SF24">
    <property type="entry name" value="TRANSCRIPTIONAL REGULATORY PROTEIN NARL-RELATED"/>
    <property type="match status" value="1"/>
</dbReference>
<dbReference type="InterPro" id="IPR016032">
    <property type="entry name" value="Sig_transdc_resp-reg_C-effctor"/>
</dbReference>
<keyword evidence="4" id="KW-0804">Transcription</keyword>
<evidence type="ECO:0000313" key="9">
    <source>
        <dbReference type="Proteomes" id="UP001597183"/>
    </source>
</evidence>
<evidence type="ECO:0000256" key="2">
    <source>
        <dbReference type="ARBA" id="ARBA00023015"/>
    </source>
</evidence>
<keyword evidence="1 5" id="KW-0597">Phosphoprotein</keyword>
<dbReference type="PRINTS" id="PR00038">
    <property type="entry name" value="HTHLUXR"/>
</dbReference>
<evidence type="ECO:0000256" key="4">
    <source>
        <dbReference type="ARBA" id="ARBA00023163"/>
    </source>
</evidence>
<evidence type="ECO:0000256" key="1">
    <source>
        <dbReference type="ARBA" id="ARBA00022553"/>
    </source>
</evidence>
<dbReference type="SUPFAM" id="SSF46894">
    <property type="entry name" value="C-terminal effector domain of the bipartite response regulators"/>
    <property type="match status" value="1"/>
</dbReference>
<keyword evidence="9" id="KW-1185">Reference proteome</keyword>
<gene>
    <name evidence="8" type="ORF">ACFQ5G_30520</name>
</gene>
<evidence type="ECO:0000256" key="3">
    <source>
        <dbReference type="ARBA" id="ARBA00023125"/>
    </source>
</evidence>
<dbReference type="PROSITE" id="PS50043">
    <property type="entry name" value="HTH_LUXR_2"/>
    <property type="match status" value="1"/>
</dbReference>
<dbReference type="Gene3D" id="3.40.50.2300">
    <property type="match status" value="1"/>
</dbReference>
<dbReference type="InterPro" id="IPR000792">
    <property type="entry name" value="Tscrpt_reg_LuxR_C"/>
</dbReference>
<name>A0ABW4AHH9_9ACTN</name>
<dbReference type="Proteomes" id="UP001597183">
    <property type="component" value="Unassembled WGS sequence"/>
</dbReference>
<evidence type="ECO:0000259" key="7">
    <source>
        <dbReference type="PROSITE" id="PS50110"/>
    </source>
</evidence>